<reference evidence="1" key="1">
    <citation type="submission" date="2016-04" db="EMBL/GenBank/DDBJ databases">
        <authorList>
            <person name="Evans L.H."/>
            <person name="Alamgir A."/>
            <person name="Owens N."/>
            <person name="Weber N.D."/>
            <person name="Virtaneva K."/>
            <person name="Barbian K."/>
            <person name="Babar A."/>
            <person name="Rosenke K."/>
        </authorList>
    </citation>
    <scope>NUCLEOTIDE SEQUENCE [LARGE SCALE GENOMIC DNA]</scope>
    <source>
        <strain evidence="1">CBS 101.48</strain>
    </source>
</reference>
<dbReference type="OMA" id="WQHLEYQ"/>
<dbReference type="EMBL" id="LT552960">
    <property type="protein sequence ID" value="SAL99663.1"/>
    <property type="molecule type" value="Genomic_DNA"/>
</dbReference>
<accession>A0A163JIR3</accession>
<dbReference type="Proteomes" id="UP000078561">
    <property type="component" value="Unassembled WGS sequence"/>
</dbReference>
<dbReference type="AlphaFoldDB" id="A0A163JIR3"/>
<evidence type="ECO:0000313" key="2">
    <source>
        <dbReference type="Proteomes" id="UP000078561"/>
    </source>
</evidence>
<keyword evidence="2" id="KW-1185">Reference proteome</keyword>
<dbReference type="InParanoid" id="A0A163JIR3"/>
<organism evidence="1">
    <name type="scientific">Absidia glauca</name>
    <name type="common">Pin mould</name>
    <dbReference type="NCBI Taxonomy" id="4829"/>
    <lineage>
        <taxon>Eukaryota</taxon>
        <taxon>Fungi</taxon>
        <taxon>Fungi incertae sedis</taxon>
        <taxon>Mucoromycota</taxon>
        <taxon>Mucoromycotina</taxon>
        <taxon>Mucoromycetes</taxon>
        <taxon>Mucorales</taxon>
        <taxon>Cunninghamellaceae</taxon>
        <taxon>Absidia</taxon>
    </lineage>
</organism>
<dbReference type="OrthoDB" id="2120024at2759"/>
<sequence>MLTFIRRTTASKRISHIRAYSSTSDGGSFFYKYGTPLVKCTVLATSTTLAWQLLWQHLEYGEYREEAEGVIDQLEQRIKSLEDQRPSE</sequence>
<evidence type="ECO:0000313" key="1">
    <source>
        <dbReference type="EMBL" id="SAL99663.1"/>
    </source>
</evidence>
<proteinExistence type="predicted"/>
<gene>
    <name evidence="1" type="primary">ABSGL_05308.1 scaffold 6959</name>
</gene>
<protein>
    <submittedName>
        <fullName evidence="1">Uncharacterized protein</fullName>
    </submittedName>
</protein>
<name>A0A163JIR3_ABSGL</name>